<keyword evidence="3" id="KW-1185">Reference proteome</keyword>
<sequence>MKLSAAAFLTATMATSGIAEETLNAGDGCLQGEWITFSDECGDWKGKYATLGAAGVSTMATCADTDDDPGADTCFSFASPAIVATDDDREKDVPVTTTTEETAEPDYGSLYSVTTETTTTTYEDGPSPPEGCMLTWHYDGCVSNCDLVAIIAMNIPFRNLDEREDDGTDGVLTCGAGSTAITAAALVGVAATLASLW</sequence>
<evidence type="ECO:0000256" key="1">
    <source>
        <dbReference type="SAM" id="SignalP"/>
    </source>
</evidence>
<reference evidence="2 3" key="1">
    <citation type="journal article" date="2023" name="Commun. Biol.">
        <title>Genome analysis of Parmales, the sister group of diatoms, reveals the evolutionary specialization of diatoms from phago-mixotrophs to photoautotrophs.</title>
        <authorList>
            <person name="Ban H."/>
            <person name="Sato S."/>
            <person name="Yoshikawa S."/>
            <person name="Yamada K."/>
            <person name="Nakamura Y."/>
            <person name="Ichinomiya M."/>
            <person name="Sato N."/>
            <person name="Blanc-Mathieu R."/>
            <person name="Endo H."/>
            <person name="Kuwata A."/>
            <person name="Ogata H."/>
        </authorList>
    </citation>
    <scope>NUCLEOTIDE SEQUENCE [LARGE SCALE GENOMIC DNA]</scope>
</reference>
<comment type="caution">
    <text evidence="2">The sequence shown here is derived from an EMBL/GenBank/DDBJ whole genome shotgun (WGS) entry which is preliminary data.</text>
</comment>
<keyword evidence="1" id="KW-0732">Signal</keyword>
<proteinExistence type="predicted"/>
<dbReference type="EMBL" id="BRYB01004054">
    <property type="protein sequence ID" value="GMI24902.1"/>
    <property type="molecule type" value="Genomic_DNA"/>
</dbReference>
<accession>A0ABQ6MF82</accession>
<organism evidence="2 3">
    <name type="scientific">Tetraparma gracilis</name>
    <dbReference type="NCBI Taxonomy" id="2962635"/>
    <lineage>
        <taxon>Eukaryota</taxon>
        <taxon>Sar</taxon>
        <taxon>Stramenopiles</taxon>
        <taxon>Ochrophyta</taxon>
        <taxon>Bolidophyceae</taxon>
        <taxon>Parmales</taxon>
        <taxon>Triparmaceae</taxon>
        <taxon>Tetraparma</taxon>
    </lineage>
</organism>
<evidence type="ECO:0000313" key="3">
    <source>
        <dbReference type="Proteomes" id="UP001165060"/>
    </source>
</evidence>
<dbReference type="Proteomes" id="UP001165060">
    <property type="component" value="Unassembled WGS sequence"/>
</dbReference>
<protein>
    <submittedName>
        <fullName evidence="2">Uncharacterized protein</fullName>
    </submittedName>
</protein>
<feature type="signal peptide" evidence="1">
    <location>
        <begin position="1"/>
        <end position="19"/>
    </location>
</feature>
<feature type="chain" id="PRO_5046656791" evidence="1">
    <location>
        <begin position="20"/>
        <end position="197"/>
    </location>
</feature>
<name>A0ABQ6MF82_9STRA</name>
<gene>
    <name evidence="2" type="ORF">TeGR_g13385</name>
</gene>
<evidence type="ECO:0000313" key="2">
    <source>
        <dbReference type="EMBL" id="GMI24902.1"/>
    </source>
</evidence>